<sequence length="146" mass="16241">MRDDKAKGRASELLAQMDLDRPVAMLNLIRFRERAEYSPADGEEPCTGAQAYERYRELVTPLVEAVGGKPMLSRMQSMIGEGDEWDLSFLVFYPSGRAFLSMVNDPSYHAVSHHRQAAVADSRATLMQFDDPAVGQIVAEIMASQS</sequence>
<evidence type="ECO:0000259" key="1">
    <source>
        <dbReference type="Pfam" id="PF07045"/>
    </source>
</evidence>
<reference evidence="2 3" key="1">
    <citation type="journal article" date="2012" name="J. Bacteriol.">
        <title>Genome sequence of benzo(a)pyrene-degrading bacterium Novosphingobium pentaromativorans US6-1.</title>
        <authorList>
            <person name="Luo Y.R."/>
            <person name="Kang S.G."/>
            <person name="Kim S.J."/>
            <person name="Kim M.R."/>
            <person name="Li N."/>
            <person name="Lee J.H."/>
            <person name="Kwon K.K."/>
        </authorList>
    </citation>
    <scope>NUCLEOTIDE SEQUENCE [LARGE SCALE GENOMIC DNA]</scope>
    <source>
        <strain evidence="2 3">US6-1</strain>
    </source>
</reference>
<dbReference type="PANTHER" id="PTHR40257:SF1">
    <property type="entry name" value="DUF1330 DOMAIN-CONTAINING PROTEIN"/>
    <property type="match status" value="1"/>
</dbReference>
<proteinExistence type="predicted"/>
<dbReference type="InterPro" id="IPR010753">
    <property type="entry name" value="DUF1330"/>
</dbReference>
<name>G6E7X4_9SPHN</name>
<protein>
    <recommendedName>
        <fullName evidence="1">DUF1330 domain-containing protein</fullName>
    </recommendedName>
</protein>
<dbReference type="eggNOG" id="COG5470">
    <property type="taxonomic scope" value="Bacteria"/>
</dbReference>
<dbReference type="PATRIC" id="fig|1088721.3.peg.438"/>
<dbReference type="SUPFAM" id="SSF54909">
    <property type="entry name" value="Dimeric alpha+beta barrel"/>
    <property type="match status" value="1"/>
</dbReference>
<dbReference type="AlphaFoldDB" id="G6E7X4"/>
<gene>
    <name evidence="2" type="ORF">NSU_0445</name>
</gene>
<dbReference type="InterPro" id="IPR011008">
    <property type="entry name" value="Dimeric_a/b-barrel"/>
</dbReference>
<comment type="caution">
    <text evidence="2">The sequence shown here is derived from an EMBL/GenBank/DDBJ whole genome shotgun (WGS) entry which is preliminary data.</text>
</comment>
<dbReference type="Gene3D" id="3.30.70.100">
    <property type="match status" value="1"/>
</dbReference>
<feature type="domain" description="DUF1330" evidence="1">
    <location>
        <begin position="48"/>
        <end position="119"/>
    </location>
</feature>
<organism evidence="2 3">
    <name type="scientific">Novosphingobium pentaromativorans US6-1</name>
    <dbReference type="NCBI Taxonomy" id="1088721"/>
    <lineage>
        <taxon>Bacteria</taxon>
        <taxon>Pseudomonadati</taxon>
        <taxon>Pseudomonadota</taxon>
        <taxon>Alphaproteobacteria</taxon>
        <taxon>Sphingomonadales</taxon>
        <taxon>Sphingomonadaceae</taxon>
        <taxon>Novosphingobium</taxon>
    </lineage>
</organism>
<dbReference type="PANTHER" id="PTHR40257">
    <property type="match status" value="1"/>
</dbReference>
<evidence type="ECO:0000313" key="3">
    <source>
        <dbReference type="Proteomes" id="UP000004030"/>
    </source>
</evidence>
<dbReference type="Proteomes" id="UP000004030">
    <property type="component" value="Unassembled WGS sequence"/>
</dbReference>
<dbReference type="EMBL" id="AGFM01000007">
    <property type="protein sequence ID" value="EHJ62617.1"/>
    <property type="molecule type" value="Genomic_DNA"/>
</dbReference>
<accession>G6E7X4</accession>
<keyword evidence="3" id="KW-1185">Reference proteome</keyword>
<dbReference type="Pfam" id="PF07045">
    <property type="entry name" value="DUF1330"/>
    <property type="match status" value="1"/>
</dbReference>
<evidence type="ECO:0000313" key="2">
    <source>
        <dbReference type="EMBL" id="EHJ62617.1"/>
    </source>
</evidence>